<dbReference type="Proteomes" id="UP000074914">
    <property type="component" value="Chromosome"/>
</dbReference>
<dbReference type="AlphaFoldDB" id="A0A127QVH1"/>
<dbReference type="EMBL" id="CP013234">
    <property type="protein sequence ID" value="AMP04234.1"/>
    <property type="molecule type" value="Genomic_DNA"/>
</dbReference>
<dbReference type="PATRIC" id="fig|279113.10.peg.1889"/>
<dbReference type="KEGG" id="cpra:CPter91_1861"/>
<gene>
    <name evidence="2" type="ORF">CPter291_1888</name>
    <name evidence="1" type="ORF">CPter91_1861</name>
</gene>
<name>A0A127QVH1_9BURK</name>
<accession>A0A127QVH1</accession>
<reference evidence="3 4" key="1">
    <citation type="submission" date="2015-11" db="EMBL/GenBank/DDBJ databases">
        <title>Exploring the genomic traits of fungus-feeding bacterial genus Collimonas.</title>
        <authorList>
            <person name="Song C."/>
            <person name="Schmidt R."/>
            <person name="de Jager V."/>
            <person name="Krzyzanowska D."/>
            <person name="Jongedijk E."/>
            <person name="Cankar K."/>
            <person name="Beekwilder J."/>
            <person name="van Veen A."/>
            <person name="de Boer W."/>
            <person name="van Veen J.A."/>
            <person name="Garbeva P."/>
        </authorList>
    </citation>
    <scope>NUCLEOTIDE SEQUENCE [LARGE SCALE GENOMIC DNA]</scope>
    <source>
        <strain evidence="2 4">Ter291</strain>
        <strain evidence="1 3">Ter91</strain>
    </source>
</reference>
<evidence type="ECO:0000313" key="4">
    <source>
        <dbReference type="Proteomes" id="UP000074914"/>
    </source>
</evidence>
<evidence type="ECO:0000313" key="3">
    <source>
        <dbReference type="Proteomes" id="UP000074561"/>
    </source>
</evidence>
<keyword evidence="4" id="KW-1185">Reference proteome</keyword>
<proteinExistence type="predicted"/>
<organism evidence="1 3">
    <name type="scientific">Collimonas pratensis</name>
    <dbReference type="NCBI Taxonomy" id="279113"/>
    <lineage>
        <taxon>Bacteria</taxon>
        <taxon>Pseudomonadati</taxon>
        <taxon>Pseudomonadota</taxon>
        <taxon>Betaproteobacteria</taxon>
        <taxon>Burkholderiales</taxon>
        <taxon>Oxalobacteraceae</taxon>
        <taxon>Collimonas</taxon>
    </lineage>
</organism>
<protein>
    <submittedName>
        <fullName evidence="1">Uncharacterized protein</fullName>
    </submittedName>
</protein>
<evidence type="ECO:0000313" key="1">
    <source>
        <dbReference type="EMBL" id="AMP04234.1"/>
    </source>
</evidence>
<sequence length="39" mass="4603">MSFFTLVSDKNNEVSEIREHPWVMHFVFLFDIAVVASIF</sequence>
<evidence type="ECO:0000313" key="2">
    <source>
        <dbReference type="EMBL" id="AMP14154.1"/>
    </source>
</evidence>
<dbReference type="Proteomes" id="UP000074561">
    <property type="component" value="Chromosome"/>
</dbReference>
<dbReference type="EMBL" id="CP013236">
    <property type="protein sequence ID" value="AMP14154.1"/>
    <property type="molecule type" value="Genomic_DNA"/>
</dbReference>